<dbReference type="Pfam" id="PF02625">
    <property type="entry name" value="XdhC_CoxI"/>
    <property type="match status" value="1"/>
</dbReference>
<organism evidence="4 5">
    <name type="scientific">Microbacterium ginsengisoli</name>
    <dbReference type="NCBI Taxonomy" id="400772"/>
    <lineage>
        <taxon>Bacteria</taxon>
        <taxon>Bacillati</taxon>
        <taxon>Actinomycetota</taxon>
        <taxon>Actinomycetes</taxon>
        <taxon>Micrococcales</taxon>
        <taxon>Microbacteriaceae</taxon>
        <taxon>Microbacterium</taxon>
    </lineage>
</organism>
<dbReference type="Proteomes" id="UP000257479">
    <property type="component" value="Unassembled WGS sequence"/>
</dbReference>
<dbReference type="STRING" id="400772.RR49_02103"/>
<dbReference type="GO" id="GO:0004854">
    <property type="term" value="F:xanthine dehydrogenase activity"/>
    <property type="evidence" value="ECO:0007669"/>
    <property type="project" value="UniProtKB-EC"/>
</dbReference>
<dbReference type="Pfam" id="PF13478">
    <property type="entry name" value="XdhC_C"/>
    <property type="match status" value="1"/>
</dbReference>
<dbReference type="EC" id="1.17.1.4" evidence="4"/>
<gene>
    <name evidence="4" type="primary">pucA</name>
    <name evidence="3" type="ORF">DCP95_11805</name>
    <name evidence="4" type="ORF">RR49_02103</name>
</gene>
<evidence type="ECO:0000313" key="5">
    <source>
        <dbReference type="Proteomes" id="UP000033451"/>
    </source>
</evidence>
<reference evidence="4 5" key="1">
    <citation type="submission" date="2015-02" db="EMBL/GenBank/DDBJ databases">
        <title>Draft genome sequences of ten Microbacterium spp. with emphasis on heavy metal contaminated environments.</title>
        <authorList>
            <person name="Corretto E."/>
        </authorList>
    </citation>
    <scope>NUCLEOTIDE SEQUENCE [LARGE SCALE GENOMIC DNA]</scope>
    <source>
        <strain evidence="4 5">DSM 18659</strain>
    </source>
</reference>
<feature type="domain" description="XdhC- CoxI" evidence="1">
    <location>
        <begin position="11"/>
        <end position="78"/>
    </location>
</feature>
<dbReference type="EMBL" id="JYIY01000076">
    <property type="protein sequence ID" value="KJL36056.1"/>
    <property type="molecule type" value="Genomic_DNA"/>
</dbReference>
<evidence type="ECO:0000313" key="6">
    <source>
        <dbReference type="Proteomes" id="UP000257479"/>
    </source>
</evidence>
<evidence type="ECO:0000313" key="3">
    <source>
        <dbReference type="EMBL" id="HAN25235.1"/>
    </source>
</evidence>
<sequence>MLELATDLLPLLAAGERVAVVTVAHVARSAPRGAGAAMAITSDARAIGSISGGCVEADAVALALSCLATGRGQTARFGFTDEQAYAAGLACGGSIEAVVSVLDPADTVVRDALERVAAGRRAAVGIVAAGPDTGRILPLDAGGSETRLGEHDGCPVLAVVQTPPPALYLLGAGEHAAALCRVAAAAGFAVTVCDAWELLATRERFPAATRIVVDLPHDFLATLDPVDLDDRTAICVLTHDERLDVPALEVALRLPVGFVGAMGARSTVAHRATRLREAGLGDDDLARLHSPLGLDLGGRTPEETALSVLAEIVAARHGGSAVPLRERGGAIHARAAADTMLPTEADAAASACALPALATLEAHR</sequence>
<dbReference type="InterPro" id="IPR052698">
    <property type="entry name" value="MoCofactor_Util/Proc"/>
</dbReference>
<evidence type="ECO:0000313" key="4">
    <source>
        <dbReference type="EMBL" id="KJL36056.1"/>
    </source>
</evidence>
<comment type="caution">
    <text evidence="4">The sequence shown here is derived from an EMBL/GenBank/DDBJ whole genome shotgun (WGS) entry which is preliminary data.</text>
</comment>
<proteinExistence type="predicted"/>
<dbReference type="PATRIC" id="fig|400772.4.peg.2117"/>
<evidence type="ECO:0000259" key="1">
    <source>
        <dbReference type="Pfam" id="PF02625"/>
    </source>
</evidence>
<dbReference type="InterPro" id="IPR027051">
    <property type="entry name" value="XdhC_Rossmann_dom"/>
</dbReference>
<dbReference type="OrthoDB" id="9815497at2"/>
<accession>A0A0F0LXD5</accession>
<evidence type="ECO:0000259" key="2">
    <source>
        <dbReference type="Pfam" id="PF13478"/>
    </source>
</evidence>
<dbReference type="Gene3D" id="3.40.50.720">
    <property type="entry name" value="NAD(P)-binding Rossmann-like Domain"/>
    <property type="match status" value="1"/>
</dbReference>
<keyword evidence="4" id="KW-0560">Oxidoreductase</keyword>
<dbReference type="InterPro" id="IPR003777">
    <property type="entry name" value="XdhC_CoxI"/>
</dbReference>
<reference evidence="3 6" key="2">
    <citation type="journal article" date="2018" name="Nat. Biotechnol.">
        <title>A standardized bacterial taxonomy based on genome phylogeny substantially revises the tree of life.</title>
        <authorList>
            <person name="Parks D.H."/>
            <person name="Chuvochina M."/>
            <person name="Waite D.W."/>
            <person name="Rinke C."/>
            <person name="Skarshewski A."/>
            <person name="Chaumeil P.A."/>
            <person name="Hugenholtz P."/>
        </authorList>
    </citation>
    <scope>NUCLEOTIDE SEQUENCE [LARGE SCALE GENOMIC DNA]</scope>
    <source>
        <strain evidence="3">UBA9152</strain>
    </source>
</reference>
<dbReference type="RefSeq" id="WP_048808986.1">
    <property type="nucleotide sequence ID" value="NZ_JYIY01000076.1"/>
</dbReference>
<keyword evidence="5" id="KW-1185">Reference proteome</keyword>
<dbReference type="PANTHER" id="PTHR30388:SF4">
    <property type="entry name" value="MOLYBDENUM COFACTOR INSERTION CHAPERONE PAOD"/>
    <property type="match status" value="1"/>
</dbReference>
<protein>
    <submittedName>
        <fullName evidence="4">Putative xanthine dehydrogenase subunit A</fullName>
        <ecNumber evidence="4">1.17.1.4</ecNumber>
    </submittedName>
    <submittedName>
        <fullName evidence="3">XshC-Cox1-family protein</fullName>
    </submittedName>
</protein>
<dbReference type="AlphaFoldDB" id="A0A0F0LXD5"/>
<dbReference type="EMBL" id="DMNG01000201">
    <property type="protein sequence ID" value="HAN25235.1"/>
    <property type="molecule type" value="Genomic_DNA"/>
</dbReference>
<dbReference type="PANTHER" id="PTHR30388">
    <property type="entry name" value="ALDEHYDE OXIDOREDUCTASE MOLYBDENUM COFACTOR ASSEMBLY PROTEIN"/>
    <property type="match status" value="1"/>
</dbReference>
<dbReference type="Proteomes" id="UP000033451">
    <property type="component" value="Unassembled WGS sequence"/>
</dbReference>
<name>A0A0F0LXD5_9MICO</name>
<feature type="domain" description="XdhC Rossmann" evidence="2">
    <location>
        <begin position="167"/>
        <end position="312"/>
    </location>
</feature>